<sequence>MMRLSAVPEISVTANHKATANDAGYSTGDSR</sequence>
<evidence type="ECO:0000313" key="3">
    <source>
        <dbReference type="Proteomes" id="UP000192247"/>
    </source>
</evidence>
<reference evidence="2 3" key="1">
    <citation type="journal article" date="2017" name="Gigascience">
        <title>Draft genome of the honey bee ectoparasitic mite, Tropilaelaps mercedesae, is shaped by the parasitic life history.</title>
        <authorList>
            <person name="Dong X."/>
            <person name="Armstrong S.D."/>
            <person name="Xia D."/>
            <person name="Makepeace B.L."/>
            <person name="Darby A.C."/>
            <person name="Kadowaki T."/>
        </authorList>
    </citation>
    <scope>NUCLEOTIDE SEQUENCE [LARGE SCALE GENOMIC DNA]</scope>
    <source>
        <strain evidence="2">Wuxi-XJTLU</strain>
    </source>
</reference>
<name>A0A1V9WY09_9ACAR</name>
<organism evidence="2 3">
    <name type="scientific">Tropilaelaps mercedesae</name>
    <dbReference type="NCBI Taxonomy" id="418985"/>
    <lineage>
        <taxon>Eukaryota</taxon>
        <taxon>Metazoa</taxon>
        <taxon>Ecdysozoa</taxon>
        <taxon>Arthropoda</taxon>
        <taxon>Chelicerata</taxon>
        <taxon>Arachnida</taxon>
        <taxon>Acari</taxon>
        <taxon>Parasitiformes</taxon>
        <taxon>Mesostigmata</taxon>
        <taxon>Gamasina</taxon>
        <taxon>Dermanyssoidea</taxon>
        <taxon>Laelapidae</taxon>
        <taxon>Tropilaelaps</taxon>
    </lineage>
</organism>
<dbReference type="AlphaFoldDB" id="A0A1V9WY09"/>
<dbReference type="Proteomes" id="UP000192247">
    <property type="component" value="Unassembled WGS sequence"/>
</dbReference>
<gene>
    <name evidence="2" type="ORF">BIW11_05046</name>
</gene>
<proteinExistence type="predicted"/>
<keyword evidence="3" id="KW-1185">Reference proteome</keyword>
<evidence type="ECO:0000313" key="2">
    <source>
        <dbReference type="EMBL" id="OQR66135.1"/>
    </source>
</evidence>
<evidence type="ECO:0000256" key="1">
    <source>
        <dbReference type="SAM" id="MobiDB-lite"/>
    </source>
</evidence>
<protein>
    <submittedName>
        <fullName evidence="2">Uncharacterized protein</fullName>
    </submittedName>
</protein>
<feature type="region of interest" description="Disordered" evidence="1">
    <location>
        <begin position="1"/>
        <end position="31"/>
    </location>
</feature>
<dbReference type="InParanoid" id="A0A1V9WY09"/>
<dbReference type="EMBL" id="MNPL01033612">
    <property type="protein sequence ID" value="OQR66135.1"/>
    <property type="molecule type" value="Genomic_DNA"/>
</dbReference>
<accession>A0A1V9WY09</accession>
<comment type="caution">
    <text evidence="2">The sequence shown here is derived from an EMBL/GenBank/DDBJ whole genome shotgun (WGS) entry which is preliminary data.</text>
</comment>